<dbReference type="RefSeq" id="WP_366232936.1">
    <property type="nucleotide sequence ID" value="NZ_JBFBMH010000013.1"/>
</dbReference>
<evidence type="ECO:0000313" key="1">
    <source>
        <dbReference type="EMBL" id="MEW1975432.1"/>
    </source>
</evidence>
<keyword evidence="2" id="KW-1185">Reference proteome</keyword>
<protein>
    <submittedName>
        <fullName evidence="1">DUF1788 domain-containing protein</fullName>
    </submittedName>
</protein>
<reference evidence="1 2" key="1">
    <citation type="submission" date="2024-06" db="EMBL/GenBank/DDBJ databases">
        <title>The Natural Products Discovery Center: Release of the First 8490 Sequenced Strains for Exploring Actinobacteria Biosynthetic Diversity.</title>
        <authorList>
            <person name="Kalkreuter E."/>
            <person name="Kautsar S.A."/>
            <person name="Yang D."/>
            <person name="Bader C.D."/>
            <person name="Teijaro C.N."/>
            <person name="Fluegel L."/>
            <person name="Davis C.M."/>
            <person name="Simpson J.R."/>
            <person name="Lauterbach L."/>
            <person name="Steele A.D."/>
            <person name="Gui C."/>
            <person name="Meng S."/>
            <person name="Li G."/>
            <person name="Viehrig K."/>
            <person name="Ye F."/>
            <person name="Su P."/>
            <person name="Kiefer A.F."/>
            <person name="Nichols A."/>
            <person name="Cepeda A.J."/>
            <person name="Yan W."/>
            <person name="Fan B."/>
            <person name="Jiang Y."/>
            <person name="Adhikari A."/>
            <person name="Zheng C.-J."/>
            <person name="Schuster L."/>
            <person name="Cowan T.M."/>
            <person name="Smanski M.J."/>
            <person name="Chevrette M.G."/>
            <person name="De Carvalho L.P.S."/>
            <person name="Shen B."/>
        </authorList>
    </citation>
    <scope>NUCLEOTIDE SEQUENCE [LARGE SCALE GENOMIC DNA]</scope>
    <source>
        <strain evidence="1 2">NPDC077434</strain>
    </source>
</reference>
<gene>
    <name evidence="1" type="ORF">AB0301_10205</name>
</gene>
<dbReference type="Proteomes" id="UP001553715">
    <property type="component" value="Unassembled WGS sequence"/>
</dbReference>
<organism evidence="1 2">
    <name type="scientific">Microbacterium profundi</name>
    <dbReference type="NCBI Taxonomy" id="450380"/>
    <lineage>
        <taxon>Bacteria</taxon>
        <taxon>Bacillati</taxon>
        <taxon>Actinomycetota</taxon>
        <taxon>Actinomycetes</taxon>
        <taxon>Micrococcales</taxon>
        <taxon>Microbacteriaceae</taxon>
        <taxon>Microbacterium</taxon>
    </lineage>
</organism>
<proteinExistence type="predicted"/>
<dbReference type="InterPro" id="IPR014858">
    <property type="entry name" value="BrxB"/>
</dbReference>
<dbReference type="EMBL" id="JBFBMH010000013">
    <property type="protein sequence ID" value="MEW1975432.1"/>
    <property type="molecule type" value="Genomic_DNA"/>
</dbReference>
<comment type="caution">
    <text evidence="1">The sequence shown here is derived from an EMBL/GenBank/DDBJ whole genome shotgun (WGS) entry which is preliminary data.</text>
</comment>
<name>A0ABV3LHP5_9MICO</name>
<sequence>MSTADVVKWENHLVVAMSGSRFRNKEGLVGEDPYFIYPYDARDALEIAASKKRIKTKLAQKGIEVLEVNLYDLVVEVLQERGVWDELIELEPTISKDDFREGLRSMLDPGDDLAPAIRAKLAAQPFDIFFLTGIGEVFPFIRSHSVLNNLQTVAGDKPMLMFFPGDYRQSRTLGSTLVLFGSVPDDNYYRAKDIREQEA</sequence>
<accession>A0ABV3LHP5</accession>
<dbReference type="Pfam" id="PF08747">
    <property type="entry name" value="BrxB"/>
    <property type="match status" value="1"/>
</dbReference>
<evidence type="ECO:0000313" key="2">
    <source>
        <dbReference type="Proteomes" id="UP001553715"/>
    </source>
</evidence>